<keyword evidence="12" id="KW-1185">Reference proteome</keyword>
<feature type="transmembrane region" description="Helical" evidence="9">
    <location>
        <begin position="87"/>
        <end position="111"/>
    </location>
</feature>
<dbReference type="InterPro" id="IPR036721">
    <property type="entry name" value="RCK_C_sf"/>
</dbReference>
<feature type="transmembrane region" description="Helical" evidence="9">
    <location>
        <begin position="55"/>
        <end position="75"/>
    </location>
</feature>
<dbReference type="PANTHER" id="PTHR32507:SF7">
    <property type="entry name" value="K(+)_H(+) ANTIPORTER NHAP2"/>
    <property type="match status" value="1"/>
</dbReference>
<feature type="transmembrane region" description="Helical" evidence="9">
    <location>
        <begin position="181"/>
        <end position="208"/>
    </location>
</feature>
<dbReference type="RefSeq" id="WP_349216559.1">
    <property type="nucleotide sequence ID" value="NZ_JBBMFA010000101.1"/>
</dbReference>
<organism evidence="11 12">
    <name type="scientific">Ruthenibacterium intestinale</name>
    <dbReference type="NCBI Taxonomy" id="3133163"/>
    <lineage>
        <taxon>Bacteria</taxon>
        <taxon>Bacillati</taxon>
        <taxon>Bacillota</taxon>
        <taxon>Clostridia</taxon>
        <taxon>Eubacteriales</taxon>
        <taxon>Oscillospiraceae</taxon>
        <taxon>Ruthenibacterium</taxon>
    </lineage>
</organism>
<dbReference type="InterPro" id="IPR038770">
    <property type="entry name" value="Na+/solute_symporter_sf"/>
</dbReference>
<keyword evidence="6 9" id="KW-1133">Transmembrane helix</keyword>
<dbReference type="NCBIfam" id="NF003715">
    <property type="entry name" value="PRK05326.1-2"/>
    <property type="match status" value="1"/>
</dbReference>
<dbReference type="Gene3D" id="1.20.1530.20">
    <property type="match status" value="1"/>
</dbReference>
<evidence type="ECO:0000256" key="5">
    <source>
        <dbReference type="ARBA" id="ARBA00022692"/>
    </source>
</evidence>
<evidence type="ECO:0000313" key="11">
    <source>
        <dbReference type="EMBL" id="MEQ2521018.1"/>
    </source>
</evidence>
<feature type="transmembrane region" description="Helical" evidence="9">
    <location>
        <begin position="264"/>
        <end position="288"/>
    </location>
</feature>
<evidence type="ECO:0000256" key="4">
    <source>
        <dbReference type="ARBA" id="ARBA00022475"/>
    </source>
</evidence>
<dbReference type="EMBL" id="JBBMFA010000101">
    <property type="protein sequence ID" value="MEQ2521018.1"/>
    <property type="molecule type" value="Genomic_DNA"/>
</dbReference>
<gene>
    <name evidence="11" type="ORF">WMO24_11340</name>
</gene>
<keyword evidence="4" id="KW-1003">Cell membrane</keyword>
<keyword evidence="2" id="KW-0813">Transport</keyword>
<dbReference type="Proteomes" id="UP001477672">
    <property type="component" value="Unassembled WGS sequence"/>
</dbReference>
<feature type="transmembrane region" description="Helical" evidence="9">
    <location>
        <begin position="228"/>
        <end position="252"/>
    </location>
</feature>
<evidence type="ECO:0000256" key="9">
    <source>
        <dbReference type="SAM" id="Phobius"/>
    </source>
</evidence>
<proteinExistence type="predicted"/>
<name>A0ABV1GH97_9FIRM</name>
<dbReference type="Gene3D" id="3.30.70.1450">
    <property type="entry name" value="Regulator of K+ conductance, C-terminal domain"/>
    <property type="match status" value="2"/>
</dbReference>
<feature type="transmembrane region" description="Helical" evidence="9">
    <location>
        <begin position="30"/>
        <end position="49"/>
    </location>
</feature>
<comment type="caution">
    <text evidence="11">The sequence shown here is derived from an EMBL/GenBank/DDBJ whole genome shotgun (WGS) entry which is preliminary data.</text>
</comment>
<keyword evidence="8 9" id="KW-0472">Membrane</keyword>
<keyword evidence="7" id="KW-0406">Ion transport</keyword>
<feature type="transmembrane region" description="Helical" evidence="9">
    <location>
        <begin position="360"/>
        <end position="382"/>
    </location>
</feature>
<feature type="domain" description="RCK C-terminal" evidence="10">
    <location>
        <begin position="396"/>
        <end position="462"/>
    </location>
</feature>
<feature type="transmembrane region" description="Helical" evidence="9">
    <location>
        <begin position="117"/>
        <end position="136"/>
    </location>
</feature>
<evidence type="ECO:0000259" key="10">
    <source>
        <dbReference type="PROSITE" id="PS51202"/>
    </source>
</evidence>
<evidence type="ECO:0000256" key="2">
    <source>
        <dbReference type="ARBA" id="ARBA00022448"/>
    </source>
</evidence>
<comment type="subcellular location">
    <subcellularLocation>
        <location evidence="1">Cell membrane</location>
        <topology evidence="1">Multi-pass membrane protein</topology>
    </subcellularLocation>
</comment>
<dbReference type="PANTHER" id="PTHR32507">
    <property type="entry name" value="NA(+)/H(+) ANTIPORTER 1"/>
    <property type="match status" value="1"/>
</dbReference>
<reference evidence="11 12" key="1">
    <citation type="submission" date="2024-03" db="EMBL/GenBank/DDBJ databases">
        <title>Human intestinal bacterial collection.</title>
        <authorList>
            <person name="Pauvert C."/>
            <person name="Hitch T.C.A."/>
            <person name="Clavel T."/>
        </authorList>
    </citation>
    <scope>NUCLEOTIDE SEQUENCE [LARGE SCALE GENOMIC DNA]</scope>
    <source>
        <strain evidence="11 12">CLA-JM-H11</strain>
    </source>
</reference>
<dbReference type="Pfam" id="PF02080">
    <property type="entry name" value="TrkA_C"/>
    <property type="match status" value="2"/>
</dbReference>
<dbReference type="PROSITE" id="PS51202">
    <property type="entry name" value="RCK_C"/>
    <property type="match status" value="2"/>
</dbReference>
<feature type="transmembrane region" description="Helical" evidence="9">
    <location>
        <begin position="6"/>
        <end position="23"/>
    </location>
</feature>
<keyword evidence="3" id="KW-0050">Antiport</keyword>
<accession>A0ABV1GH97</accession>
<feature type="transmembrane region" description="Helical" evidence="9">
    <location>
        <begin position="294"/>
        <end position="318"/>
    </location>
</feature>
<dbReference type="InterPro" id="IPR006037">
    <property type="entry name" value="RCK_C"/>
</dbReference>
<evidence type="ECO:0000256" key="6">
    <source>
        <dbReference type="ARBA" id="ARBA00022989"/>
    </source>
</evidence>
<dbReference type="Pfam" id="PF00999">
    <property type="entry name" value="Na_H_Exchanger"/>
    <property type="match status" value="1"/>
</dbReference>
<feature type="transmembrane region" description="Helical" evidence="9">
    <location>
        <begin position="330"/>
        <end position="354"/>
    </location>
</feature>
<evidence type="ECO:0000256" key="1">
    <source>
        <dbReference type="ARBA" id="ARBA00004651"/>
    </source>
</evidence>
<dbReference type="InterPro" id="IPR006153">
    <property type="entry name" value="Cation/H_exchanger_TM"/>
</dbReference>
<evidence type="ECO:0000256" key="7">
    <source>
        <dbReference type="ARBA" id="ARBA00023065"/>
    </source>
</evidence>
<protein>
    <submittedName>
        <fullName evidence="11">Potassium/proton antiporter</fullName>
    </submittedName>
</protein>
<dbReference type="SUPFAM" id="SSF116726">
    <property type="entry name" value="TrkA C-terminal domain-like"/>
    <property type="match status" value="2"/>
</dbReference>
<dbReference type="NCBIfam" id="NF003716">
    <property type="entry name" value="PRK05326.1-3"/>
    <property type="match status" value="1"/>
</dbReference>
<feature type="domain" description="RCK C-terminal" evidence="10">
    <location>
        <begin position="463"/>
        <end position="531"/>
    </location>
</feature>
<evidence type="ECO:0000256" key="8">
    <source>
        <dbReference type="ARBA" id="ARBA00023136"/>
    </source>
</evidence>
<evidence type="ECO:0000256" key="3">
    <source>
        <dbReference type="ARBA" id="ARBA00022449"/>
    </source>
</evidence>
<evidence type="ECO:0000313" key="12">
    <source>
        <dbReference type="Proteomes" id="UP001477672"/>
    </source>
</evidence>
<keyword evidence="5 9" id="KW-0812">Transmembrane</keyword>
<sequence>MNGLILLAAVVILVCLLLNKIAAKMGLPMLLAFILLGMLFGTDGLFKIPFDDFELAETICSFALIFIMFYGGFGTNWNAARPVAVKAVLLSTLGVALTALATGLFCFWVLHFAFWESMLVGAVVSSTDAASVFSILRSKRLNLKDNTASMLEVESGSNDPCSYMLTVIILSVMNGQSSGSALFWMIAAQFVFGALWGLLTAWVAGWVLDHVRFPTDGFDTIFVFSMALISYAGANALGGNGYLSAYVAGILLGNRPFPHKKAMVHFFDGLTGLMQMLIFFLLGLLSFPSQLPKVALSALAISLFLTFAARPLAVFAVLLPFRCPLNQKLLVSWAGLRGAASIVFAIVATVHPAYMKQDVFHIVFFIVLFSIGLQGTLLAKVARSLKTIDRNSDILKTFSDYSEKLPIQFLSLSVQAPHPWIGHKVREIELLPKLLLVLVVREGQRIVPTGETLLQEGDEVVLSALLPENNTEGCLIERTVEKESGLCGKALSEIRLGENKLAVLVRRGGQVILPDGNTVLQEGDVLVLSQP</sequence>